<gene>
    <name evidence="1" type="ORF">AVEN_51669_1</name>
</gene>
<evidence type="ECO:0000313" key="2">
    <source>
        <dbReference type="Proteomes" id="UP000499080"/>
    </source>
</evidence>
<sequence length="189" mass="21977">KMSKNFEGGSTHTDEAFFEFVHDLLGYAIPKFGYEWIEPPDFERTSKKIFKESFGDAIILFRTRHKEEFEERLSRVFRTESDVTIAGYSQQFCERTFKGKIPLMELIAYFAFLLDTGLFYFMLDEPEVLHQLTDETLEVFYKFVKPYFTIVGGWHALYQVAEQYVNFVNFTPSGIVSASVSEVASVSKL</sequence>
<accession>A0A4Y2C0U0</accession>
<dbReference type="AlphaFoldDB" id="A0A4Y2C0U0"/>
<feature type="non-terminal residue" evidence="1">
    <location>
        <position position="1"/>
    </location>
</feature>
<protein>
    <submittedName>
        <fullName evidence="1">Uncharacterized protein</fullName>
    </submittedName>
</protein>
<reference evidence="1 2" key="1">
    <citation type="journal article" date="2019" name="Sci. Rep.">
        <title>Orb-weaving spider Araneus ventricosus genome elucidates the spidroin gene catalogue.</title>
        <authorList>
            <person name="Kono N."/>
            <person name="Nakamura H."/>
            <person name="Ohtoshi R."/>
            <person name="Moran D.A.P."/>
            <person name="Shinohara A."/>
            <person name="Yoshida Y."/>
            <person name="Fujiwara M."/>
            <person name="Mori M."/>
            <person name="Tomita M."/>
            <person name="Arakawa K."/>
        </authorList>
    </citation>
    <scope>NUCLEOTIDE SEQUENCE [LARGE SCALE GENOMIC DNA]</scope>
</reference>
<proteinExistence type="predicted"/>
<evidence type="ECO:0000313" key="1">
    <source>
        <dbReference type="EMBL" id="GBL98012.1"/>
    </source>
</evidence>
<organism evidence="1 2">
    <name type="scientific">Araneus ventricosus</name>
    <name type="common">Orbweaver spider</name>
    <name type="synonym">Epeira ventricosa</name>
    <dbReference type="NCBI Taxonomy" id="182803"/>
    <lineage>
        <taxon>Eukaryota</taxon>
        <taxon>Metazoa</taxon>
        <taxon>Ecdysozoa</taxon>
        <taxon>Arthropoda</taxon>
        <taxon>Chelicerata</taxon>
        <taxon>Arachnida</taxon>
        <taxon>Araneae</taxon>
        <taxon>Araneomorphae</taxon>
        <taxon>Entelegynae</taxon>
        <taxon>Araneoidea</taxon>
        <taxon>Araneidae</taxon>
        <taxon>Araneus</taxon>
    </lineage>
</organism>
<keyword evidence="2" id="KW-1185">Reference proteome</keyword>
<dbReference type="EMBL" id="BGPR01085085">
    <property type="protein sequence ID" value="GBL98012.1"/>
    <property type="molecule type" value="Genomic_DNA"/>
</dbReference>
<comment type="caution">
    <text evidence="1">The sequence shown here is derived from an EMBL/GenBank/DDBJ whole genome shotgun (WGS) entry which is preliminary data.</text>
</comment>
<name>A0A4Y2C0U0_ARAVE</name>
<dbReference type="Proteomes" id="UP000499080">
    <property type="component" value="Unassembled WGS sequence"/>
</dbReference>